<evidence type="ECO:0000256" key="8">
    <source>
        <dbReference type="ARBA" id="ARBA00038435"/>
    </source>
</evidence>
<dbReference type="Pfam" id="PF03553">
    <property type="entry name" value="Na_H_antiporter"/>
    <property type="match status" value="1"/>
</dbReference>
<evidence type="ECO:0000256" key="5">
    <source>
        <dbReference type="ARBA" id="ARBA00022692"/>
    </source>
</evidence>
<feature type="transmembrane region" description="Helical" evidence="9">
    <location>
        <begin position="68"/>
        <end position="90"/>
    </location>
</feature>
<comment type="similarity">
    <text evidence="8">Belongs to the NhaC Na(+)/H(+) (TC 2.A.35) antiporter family.</text>
</comment>
<feature type="transmembrane region" description="Helical" evidence="9">
    <location>
        <begin position="192"/>
        <end position="211"/>
    </location>
</feature>
<evidence type="ECO:0000256" key="3">
    <source>
        <dbReference type="ARBA" id="ARBA00022449"/>
    </source>
</evidence>
<evidence type="ECO:0000313" key="12">
    <source>
        <dbReference type="Proteomes" id="UP000774000"/>
    </source>
</evidence>
<keyword evidence="4" id="KW-1003">Cell membrane</keyword>
<feature type="transmembrane region" description="Helical" evidence="9">
    <location>
        <begin position="110"/>
        <end position="140"/>
    </location>
</feature>
<dbReference type="InterPro" id="IPR052180">
    <property type="entry name" value="NhaC_Na-H+_Antiporter"/>
</dbReference>
<dbReference type="EMBL" id="JAFBDQ010000007">
    <property type="protein sequence ID" value="MBM7556880.1"/>
    <property type="molecule type" value="Genomic_DNA"/>
</dbReference>
<feature type="transmembrane region" description="Helical" evidence="9">
    <location>
        <begin position="12"/>
        <end position="33"/>
    </location>
</feature>
<dbReference type="AlphaFoldDB" id="A0A939BML4"/>
<reference evidence="11" key="1">
    <citation type="submission" date="2021-01" db="EMBL/GenBank/DDBJ databases">
        <title>Genomic Encyclopedia of Type Strains, Phase IV (KMG-IV): sequencing the most valuable type-strain genomes for metagenomic binning, comparative biology and taxonomic classification.</title>
        <authorList>
            <person name="Goeker M."/>
        </authorList>
    </citation>
    <scope>NUCLEOTIDE SEQUENCE</scope>
    <source>
        <strain evidence="11">DSM 23230</strain>
    </source>
</reference>
<dbReference type="RefSeq" id="WP_204701648.1">
    <property type="nucleotide sequence ID" value="NZ_JAFBDQ010000007.1"/>
</dbReference>
<keyword evidence="7 9" id="KW-0472">Membrane</keyword>
<evidence type="ECO:0000256" key="1">
    <source>
        <dbReference type="ARBA" id="ARBA00004651"/>
    </source>
</evidence>
<dbReference type="InterPro" id="IPR004770">
    <property type="entry name" value="Na/H_antiport_NhaC"/>
</dbReference>
<feature type="transmembrane region" description="Helical" evidence="9">
    <location>
        <begin position="400"/>
        <end position="421"/>
    </location>
</feature>
<keyword evidence="3" id="KW-0050">Antiport</keyword>
<dbReference type="PANTHER" id="PTHR33451:SF3">
    <property type="entry name" value="MALATE-2H(+)_NA(+)-LACTATE ANTIPORTER"/>
    <property type="match status" value="1"/>
</dbReference>
<feature type="transmembrane region" description="Helical" evidence="9">
    <location>
        <begin position="311"/>
        <end position="331"/>
    </location>
</feature>
<evidence type="ECO:0000256" key="7">
    <source>
        <dbReference type="ARBA" id="ARBA00023136"/>
    </source>
</evidence>
<name>A0A939BML4_9FIRM</name>
<evidence type="ECO:0000256" key="9">
    <source>
        <dbReference type="SAM" id="Phobius"/>
    </source>
</evidence>
<feature type="transmembrane region" description="Helical" evidence="9">
    <location>
        <begin position="267"/>
        <end position="290"/>
    </location>
</feature>
<protein>
    <submittedName>
        <fullName evidence="11">NhaC family Na+:H+ antiporter</fullName>
    </submittedName>
</protein>
<keyword evidence="5 9" id="KW-0812">Transmembrane</keyword>
<keyword evidence="6 9" id="KW-1133">Transmembrane helix</keyword>
<dbReference type="GO" id="GO:0005886">
    <property type="term" value="C:plasma membrane"/>
    <property type="evidence" value="ECO:0007669"/>
    <property type="project" value="UniProtKB-SubCell"/>
</dbReference>
<dbReference type="Proteomes" id="UP000774000">
    <property type="component" value="Unassembled WGS sequence"/>
</dbReference>
<feature type="transmembrane region" description="Helical" evidence="9">
    <location>
        <begin position="232"/>
        <end position="255"/>
    </location>
</feature>
<feature type="domain" description="Na+/H+ antiporter NhaC-like C-terminal" evidence="10">
    <location>
        <begin position="161"/>
        <end position="453"/>
    </location>
</feature>
<dbReference type="NCBIfam" id="TIGR00931">
    <property type="entry name" value="antiport_nhaC"/>
    <property type="match status" value="1"/>
</dbReference>
<evidence type="ECO:0000313" key="11">
    <source>
        <dbReference type="EMBL" id="MBM7556880.1"/>
    </source>
</evidence>
<sequence>MEKSTTKRNPTIKEAIFILLTVIGVILLCLSNALVLETALVLGSMTAALFSIYLGYNWSDIEGGLLGGIQHGLGACIILIIIGMVIATWILGGTIQTMLFYGLKLLTPPIFLPVSFLLGTIVSLLIGSSFGTIATIGIVLMGVAEGLGIPAHITAGAIVSGAIFGDKMSPMSDSTNLAAAMSGTGLFEHIRSMLYVSIPTVSISLVLYGVIGKMHLANNVDFATVEKILSNLQANFNISLLTLIPPVLMIILSMLKVPAIVSLSASFVTASAFAMITQGASFAEILDIAANGYVSNTGYKMIDNLLTQGGINNMMSTVAIIMAGTAMGGILEENGVLNVLLEALMEYIETPRDLIISTLISAYIMLFATGEMMVSMIIPGRTLEPAYKRMNIKNNVLSRTLETSATLGCAVLPWGVVSVYIQNVLDVSLKYIPYTFLAFIAPVITLIYAYTGFGLFKRE</sequence>
<evidence type="ECO:0000259" key="10">
    <source>
        <dbReference type="Pfam" id="PF03553"/>
    </source>
</evidence>
<feature type="transmembrane region" description="Helical" evidence="9">
    <location>
        <begin position="147"/>
        <end position="165"/>
    </location>
</feature>
<feature type="transmembrane region" description="Helical" evidence="9">
    <location>
        <begin position="433"/>
        <end position="456"/>
    </location>
</feature>
<keyword evidence="12" id="KW-1185">Reference proteome</keyword>
<comment type="subcellular location">
    <subcellularLocation>
        <location evidence="1">Cell membrane</location>
        <topology evidence="1">Multi-pass membrane protein</topology>
    </subcellularLocation>
</comment>
<feature type="transmembrane region" description="Helical" evidence="9">
    <location>
        <begin position="354"/>
        <end position="379"/>
    </location>
</feature>
<feature type="transmembrane region" description="Helical" evidence="9">
    <location>
        <begin position="39"/>
        <end position="56"/>
    </location>
</feature>
<proteinExistence type="inferred from homology"/>
<evidence type="ECO:0000256" key="2">
    <source>
        <dbReference type="ARBA" id="ARBA00022448"/>
    </source>
</evidence>
<dbReference type="InterPro" id="IPR018461">
    <property type="entry name" value="Na/H_Antiport_NhaC-like_C"/>
</dbReference>
<evidence type="ECO:0000256" key="6">
    <source>
        <dbReference type="ARBA" id="ARBA00022989"/>
    </source>
</evidence>
<dbReference type="PANTHER" id="PTHR33451">
    <property type="entry name" value="MALATE-2H(+)/NA(+)-LACTATE ANTIPORTER"/>
    <property type="match status" value="1"/>
</dbReference>
<accession>A0A939BML4</accession>
<comment type="caution">
    <text evidence="11">The sequence shown here is derived from an EMBL/GenBank/DDBJ whole genome shotgun (WGS) entry which is preliminary data.</text>
</comment>
<evidence type="ECO:0000256" key="4">
    <source>
        <dbReference type="ARBA" id="ARBA00022475"/>
    </source>
</evidence>
<organism evidence="11 12">
    <name type="scientific">Halanaerobacter jeridensis</name>
    <dbReference type="NCBI Taxonomy" id="706427"/>
    <lineage>
        <taxon>Bacteria</taxon>
        <taxon>Bacillati</taxon>
        <taxon>Bacillota</taxon>
        <taxon>Clostridia</taxon>
        <taxon>Halanaerobiales</taxon>
        <taxon>Halobacteroidaceae</taxon>
        <taxon>Halanaerobacter</taxon>
    </lineage>
</organism>
<keyword evidence="2" id="KW-0813">Transport</keyword>
<gene>
    <name evidence="11" type="ORF">JOC47_001731</name>
</gene>
<dbReference type="GO" id="GO:0015297">
    <property type="term" value="F:antiporter activity"/>
    <property type="evidence" value="ECO:0007669"/>
    <property type="project" value="UniProtKB-KW"/>
</dbReference>